<dbReference type="AlphaFoldDB" id="A0A1A6LJE2"/>
<reference evidence="1 2" key="1">
    <citation type="submission" date="2019-09" db="EMBL/GenBank/DDBJ databases">
        <title>Draft genome sequencing and comparative genomics of hatchery-associated Vibrios.</title>
        <authorList>
            <person name="Kehlet-Delgado H."/>
            <person name="Mueller R.S."/>
        </authorList>
    </citation>
    <scope>NUCLEOTIDE SEQUENCE [LARGE SCALE GENOMIC DNA]</scope>
    <source>
        <strain evidence="1 2">99-70-13A3</strain>
    </source>
</reference>
<dbReference type="OrthoDB" id="5814101at2"/>
<comment type="caution">
    <text evidence="1">The sequence shown here is derived from an EMBL/GenBank/DDBJ whole genome shotgun (WGS) entry which is preliminary data.</text>
</comment>
<organism evidence="1 2">
    <name type="scientific">Vibrio splendidus</name>
    <dbReference type="NCBI Taxonomy" id="29497"/>
    <lineage>
        <taxon>Bacteria</taxon>
        <taxon>Pseudomonadati</taxon>
        <taxon>Pseudomonadota</taxon>
        <taxon>Gammaproteobacteria</taxon>
        <taxon>Vibrionales</taxon>
        <taxon>Vibrionaceae</taxon>
        <taxon>Vibrio</taxon>
    </lineage>
</organism>
<dbReference type="RefSeq" id="WP_065206898.1">
    <property type="nucleotide sequence ID" value="NZ_CAWPOP010000003.1"/>
</dbReference>
<evidence type="ECO:0000313" key="2">
    <source>
        <dbReference type="Proteomes" id="UP000519158"/>
    </source>
</evidence>
<gene>
    <name evidence="1" type="ORF">F0234_14050</name>
</gene>
<name>A0A1A6LJE2_VIBSP</name>
<dbReference type="EMBL" id="VTXL01000011">
    <property type="protein sequence ID" value="NOJ13884.1"/>
    <property type="molecule type" value="Genomic_DNA"/>
</dbReference>
<dbReference type="Proteomes" id="UP000519158">
    <property type="component" value="Unassembled WGS sequence"/>
</dbReference>
<accession>A0A1A6LJE2</accession>
<sequence>MNKNQQGAVVLLTTSVLLVTALMLTFGSYRSVFYQIKRSQNEVEARKQQWEAEGGLECGFTQFKNEGNLPPTISVCSMKNQITPVFNVTLTGYQISSASGHSHLKKNIVFGGSLSSGAIQSSADVYFHSSTTFSTPDPGVLSSDGWECVALRYRNRYHYSSIDNKGVVHGVPPYAAFQNPSGADCSNVTGNNHLSNGDGNDFVLDSSVQPFESFFGVPVEKHNDIRDEGTFSVINGSGTPKILANCGQVLATLINAGNHHLWVEGGCEITKEQYNDLVNATASTNGVTILIHDGLMSFMGKPSTGATSNHLKGVLFHLNVDYSPTPADWASYDANNHLNHVPSVIEESYRTITSYYQHGAFTVSGGQYFDAPNQAAVFFDSLDFRFNKDVIDNSRKEFMQIQWQKGSWNDL</sequence>
<proteinExistence type="predicted"/>
<evidence type="ECO:0000313" key="1">
    <source>
        <dbReference type="EMBL" id="NOJ13884.1"/>
    </source>
</evidence>
<protein>
    <submittedName>
        <fullName evidence="1">Uncharacterized protein</fullName>
    </submittedName>
</protein>